<dbReference type="GO" id="GO:0009099">
    <property type="term" value="P:L-valine biosynthetic process"/>
    <property type="evidence" value="ECO:0007669"/>
    <property type="project" value="UniProtKB-UniPathway"/>
</dbReference>
<dbReference type="AlphaFoldDB" id="A0A1M5NB89"/>
<dbReference type="PANTHER" id="PTHR11825:SF44">
    <property type="entry name" value="BRANCHED-CHAIN-AMINO-ACID AMINOTRANSFERASE"/>
    <property type="match status" value="1"/>
</dbReference>
<comment type="similarity">
    <text evidence="6 18">Belongs to the class-IV pyridoxal-phosphate-dependent aminotransferase family.</text>
</comment>
<dbReference type="PANTHER" id="PTHR11825">
    <property type="entry name" value="SUBGROUP IIII AMINOTRANSFERASE"/>
    <property type="match status" value="1"/>
</dbReference>
<gene>
    <name evidence="22" type="ORF">SAMN04488068_1742</name>
</gene>
<evidence type="ECO:0000256" key="19">
    <source>
        <dbReference type="RuleBase" id="RU004516"/>
    </source>
</evidence>
<comment type="pathway">
    <text evidence="4 21">Amino-acid biosynthesis; L-valine biosynthesis; L-valine from pyruvate: step 4/4.</text>
</comment>
<comment type="pathway">
    <text evidence="5 21">Amino-acid biosynthesis; L-leucine biosynthesis; L-leucine from 3-methyl-2-oxobutanoate: step 4/4.</text>
</comment>
<dbReference type="InterPro" id="IPR036038">
    <property type="entry name" value="Aminotransferase-like"/>
</dbReference>
<dbReference type="Gene3D" id="3.30.470.10">
    <property type="match status" value="1"/>
</dbReference>
<comment type="catalytic activity">
    <reaction evidence="14 20">
        <text>L-valine + 2-oxoglutarate = 3-methyl-2-oxobutanoate + L-glutamate</text>
        <dbReference type="Rhea" id="RHEA:24813"/>
        <dbReference type="ChEBI" id="CHEBI:11851"/>
        <dbReference type="ChEBI" id="CHEBI:16810"/>
        <dbReference type="ChEBI" id="CHEBI:29985"/>
        <dbReference type="ChEBI" id="CHEBI:57762"/>
        <dbReference type="EC" id="2.6.1.42"/>
    </reaction>
</comment>
<dbReference type="GO" id="GO:0052655">
    <property type="term" value="F:L-valine-2-oxoglutarate transaminase activity"/>
    <property type="evidence" value="ECO:0007669"/>
    <property type="project" value="RHEA"/>
</dbReference>
<evidence type="ECO:0000256" key="1">
    <source>
        <dbReference type="ARBA" id="ARBA00001933"/>
    </source>
</evidence>
<sequence>MSPAERWPAHLPEPEALSFGRYLAPFVVVAEHDAQQGWLPLEVLPRHAVRLDIASGGLQYGLSVFEGLKAYRDAAAGLHLFRPDAHCQRLAHSARQLHLPVMPDELLMSMMRRAVDVHRDHVPPYRRGALYLRPTLYALEEGLGLKASARHALCIVATPCSATSVAPARRLWAERELIRAAPGGLGTAKTAANYAASMLGAQRARARGYDDALWLDAAEHRYLAEAGTMNLFIVLRDRVLTPPLDACILAGITRDSVLRRLADRGVPVEQRPIALDDLLHWQSRGELLECFGTGTAAGVAPIAEIGWDAACVRSIDTQRSTQLARQLADDQDGVADDLHGWRIAV</sequence>
<comment type="catalytic activity">
    <reaction evidence="16 20">
        <text>L-leucine + 2-oxoglutarate = 4-methyl-2-oxopentanoate + L-glutamate</text>
        <dbReference type="Rhea" id="RHEA:18321"/>
        <dbReference type="ChEBI" id="CHEBI:16810"/>
        <dbReference type="ChEBI" id="CHEBI:17865"/>
        <dbReference type="ChEBI" id="CHEBI:29985"/>
        <dbReference type="ChEBI" id="CHEBI:57427"/>
        <dbReference type="EC" id="2.6.1.42"/>
    </reaction>
</comment>
<keyword evidence="13 20" id="KW-0100">Branched-chain amino acid biosynthesis</keyword>
<accession>A0A1M5NB89</accession>
<dbReference type="InterPro" id="IPR001544">
    <property type="entry name" value="Aminotrans_IV"/>
</dbReference>
<evidence type="ECO:0000256" key="8">
    <source>
        <dbReference type="ARBA" id="ARBA00018179"/>
    </source>
</evidence>
<dbReference type="UniPathway" id="UPA00049">
    <property type="reaction ID" value="UER00062"/>
</dbReference>
<evidence type="ECO:0000256" key="10">
    <source>
        <dbReference type="ARBA" id="ARBA00022605"/>
    </source>
</evidence>
<feature type="modified residue" description="N6-(pyridoxal phosphate)lysine" evidence="17">
    <location>
        <position position="189"/>
    </location>
</feature>
<dbReference type="STRING" id="490188.SAMN04488068_1742"/>
<dbReference type="GO" id="GO:0052656">
    <property type="term" value="F:L-isoleucine-2-oxoglutarate transaminase activity"/>
    <property type="evidence" value="ECO:0007669"/>
    <property type="project" value="RHEA"/>
</dbReference>
<evidence type="ECO:0000256" key="5">
    <source>
        <dbReference type="ARBA" id="ARBA00005072"/>
    </source>
</evidence>
<dbReference type="InterPro" id="IPR043132">
    <property type="entry name" value="BCAT-like_C"/>
</dbReference>
<dbReference type="InterPro" id="IPR043131">
    <property type="entry name" value="BCAT-like_N"/>
</dbReference>
<evidence type="ECO:0000256" key="18">
    <source>
        <dbReference type="RuleBase" id="RU004106"/>
    </source>
</evidence>
<keyword evidence="23" id="KW-1185">Reference proteome</keyword>
<keyword evidence="12 19" id="KW-0663">Pyridoxal phosphate</keyword>
<evidence type="ECO:0000256" key="11">
    <source>
        <dbReference type="ARBA" id="ARBA00022679"/>
    </source>
</evidence>
<dbReference type="EMBL" id="FQWZ01000003">
    <property type="protein sequence ID" value="SHG86745.1"/>
    <property type="molecule type" value="Genomic_DNA"/>
</dbReference>
<dbReference type="CDD" id="cd01557">
    <property type="entry name" value="BCAT_beta_family"/>
    <property type="match status" value="1"/>
</dbReference>
<dbReference type="UniPathway" id="UPA00047">
    <property type="reaction ID" value="UER00058"/>
</dbReference>
<reference evidence="22 23" key="1">
    <citation type="submission" date="2016-11" db="EMBL/GenBank/DDBJ databases">
        <authorList>
            <person name="Jaros S."/>
            <person name="Januszkiewicz K."/>
            <person name="Wedrychowicz H."/>
        </authorList>
    </citation>
    <scope>NUCLEOTIDE SEQUENCE [LARGE SCALE GENOMIC DNA]</scope>
    <source>
        <strain evidence="22 23">CGMCC 1.7049</strain>
    </source>
</reference>
<dbReference type="OrthoDB" id="9804984at2"/>
<dbReference type="PROSITE" id="PS00770">
    <property type="entry name" value="AA_TRANSFER_CLASS_4"/>
    <property type="match status" value="1"/>
</dbReference>
<evidence type="ECO:0000256" key="15">
    <source>
        <dbReference type="ARBA" id="ARBA00048798"/>
    </source>
</evidence>
<dbReference type="EC" id="2.6.1.42" evidence="7 20"/>
<evidence type="ECO:0000313" key="23">
    <source>
        <dbReference type="Proteomes" id="UP000199758"/>
    </source>
</evidence>
<evidence type="ECO:0000256" key="12">
    <source>
        <dbReference type="ARBA" id="ARBA00022898"/>
    </source>
</evidence>
<evidence type="ECO:0000313" key="22">
    <source>
        <dbReference type="EMBL" id="SHG86745.1"/>
    </source>
</evidence>
<evidence type="ECO:0000256" key="3">
    <source>
        <dbReference type="ARBA" id="ARBA00004824"/>
    </source>
</evidence>
<comment type="catalytic activity">
    <reaction evidence="15 20">
        <text>L-isoleucine + 2-oxoglutarate = (S)-3-methyl-2-oxopentanoate + L-glutamate</text>
        <dbReference type="Rhea" id="RHEA:24801"/>
        <dbReference type="ChEBI" id="CHEBI:16810"/>
        <dbReference type="ChEBI" id="CHEBI:29985"/>
        <dbReference type="ChEBI" id="CHEBI:35146"/>
        <dbReference type="ChEBI" id="CHEBI:58045"/>
        <dbReference type="EC" id="2.6.1.42"/>
    </reaction>
</comment>
<comment type="function">
    <text evidence="2">Acts on leucine, isoleucine and valine.</text>
</comment>
<dbReference type="InterPro" id="IPR018300">
    <property type="entry name" value="Aminotrans_IV_CS"/>
</dbReference>
<dbReference type="Pfam" id="PF01063">
    <property type="entry name" value="Aminotran_4"/>
    <property type="match status" value="1"/>
</dbReference>
<keyword evidence="9 20" id="KW-0032">Aminotransferase</keyword>
<evidence type="ECO:0000256" key="9">
    <source>
        <dbReference type="ARBA" id="ARBA00022576"/>
    </source>
</evidence>
<dbReference type="Proteomes" id="UP000199758">
    <property type="component" value="Unassembled WGS sequence"/>
</dbReference>
<dbReference type="RefSeq" id="WP_072896518.1">
    <property type="nucleotide sequence ID" value="NZ_FQWZ01000003.1"/>
</dbReference>
<evidence type="ECO:0000256" key="14">
    <source>
        <dbReference type="ARBA" id="ARBA00048212"/>
    </source>
</evidence>
<evidence type="ECO:0000256" key="21">
    <source>
        <dbReference type="RuleBase" id="RU004519"/>
    </source>
</evidence>
<organism evidence="22 23">
    <name type="scientific">Hydrocarboniphaga daqingensis</name>
    <dbReference type="NCBI Taxonomy" id="490188"/>
    <lineage>
        <taxon>Bacteria</taxon>
        <taxon>Pseudomonadati</taxon>
        <taxon>Pseudomonadota</taxon>
        <taxon>Gammaproteobacteria</taxon>
        <taxon>Nevskiales</taxon>
        <taxon>Nevskiaceae</taxon>
        <taxon>Hydrocarboniphaga</taxon>
    </lineage>
</organism>
<keyword evidence="10 20" id="KW-0028">Amino-acid biosynthesis</keyword>
<evidence type="ECO:0000256" key="4">
    <source>
        <dbReference type="ARBA" id="ARBA00004931"/>
    </source>
</evidence>
<comment type="cofactor">
    <cofactor evidence="1 19">
        <name>pyridoxal 5'-phosphate</name>
        <dbReference type="ChEBI" id="CHEBI:597326"/>
    </cofactor>
</comment>
<evidence type="ECO:0000256" key="13">
    <source>
        <dbReference type="ARBA" id="ARBA00023304"/>
    </source>
</evidence>
<dbReference type="NCBIfam" id="TIGR01123">
    <property type="entry name" value="ilvE_II"/>
    <property type="match status" value="1"/>
</dbReference>
<dbReference type="GO" id="GO:0052654">
    <property type="term" value="F:L-leucine-2-oxoglutarate transaminase activity"/>
    <property type="evidence" value="ECO:0007669"/>
    <property type="project" value="RHEA"/>
</dbReference>
<dbReference type="UniPathway" id="UPA00048">
    <property type="reaction ID" value="UER00073"/>
</dbReference>
<evidence type="ECO:0000256" key="7">
    <source>
        <dbReference type="ARBA" id="ARBA00013053"/>
    </source>
</evidence>
<evidence type="ECO:0000256" key="20">
    <source>
        <dbReference type="RuleBase" id="RU004517"/>
    </source>
</evidence>
<protein>
    <recommendedName>
        <fullName evidence="8 20">Branched-chain-amino-acid aminotransferase</fullName>
        <ecNumber evidence="7 20">2.6.1.42</ecNumber>
    </recommendedName>
</protein>
<dbReference type="InterPro" id="IPR033939">
    <property type="entry name" value="BCAT_family"/>
</dbReference>
<dbReference type="GO" id="GO:0009097">
    <property type="term" value="P:isoleucine biosynthetic process"/>
    <property type="evidence" value="ECO:0007669"/>
    <property type="project" value="UniProtKB-UniPathway"/>
</dbReference>
<proteinExistence type="inferred from homology"/>
<dbReference type="SUPFAM" id="SSF56752">
    <property type="entry name" value="D-aminoacid aminotransferase-like PLP-dependent enzymes"/>
    <property type="match status" value="1"/>
</dbReference>
<keyword evidence="11 20" id="KW-0808">Transferase</keyword>
<evidence type="ECO:0000256" key="2">
    <source>
        <dbReference type="ARBA" id="ARBA00003109"/>
    </source>
</evidence>
<evidence type="ECO:0000256" key="17">
    <source>
        <dbReference type="PIRSR" id="PIRSR006468-1"/>
    </source>
</evidence>
<evidence type="ECO:0000256" key="6">
    <source>
        <dbReference type="ARBA" id="ARBA00009320"/>
    </source>
</evidence>
<dbReference type="InterPro" id="IPR005786">
    <property type="entry name" value="B_amino_transII"/>
</dbReference>
<dbReference type="GO" id="GO:0009098">
    <property type="term" value="P:L-leucine biosynthetic process"/>
    <property type="evidence" value="ECO:0007669"/>
    <property type="project" value="UniProtKB-UniPathway"/>
</dbReference>
<evidence type="ECO:0000256" key="16">
    <source>
        <dbReference type="ARBA" id="ARBA00049229"/>
    </source>
</evidence>
<comment type="pathway">
    <text evidence="3 21">Amino-acid biosynthesis; L-isoleucine biosynthesis; L-isoleucine from 2-oxobutanoate: step 4/4.</text>
</comment>
<name>A0A1M5NB89_9GAMM</name>
<dbReference type="Gene3D" id="3.20.10.10">
    <property type="entry name" value="D-amino Acid Aminotransferase, subunit A, domain 2"/>
    <property type="match status" value="1"/>
</dbReference>
<dbReference type="PIRSF" id="PIRSF006468">
    <property type="entry name" value="BCAT1"/>
    <property type="match status" value="1"/>
</dbReference>